<dbReference type="PANTHER" id="PTHR22726">
    <property type="entry name" value="METALLOENDOPEPTIDASE OMA1"/>
    <property type="match status" value="1"/>
</dbReference>
<comment type="cofactor">
    <cofactor evidence="6">
        <name>Zn(2+)</name>
        <dbReference type="ChEBI" id="CHEBI:29105"/>
    </cofactor>
    <text evidence="6">Binds 1 zinc ion per subunit.</text>
</comment>
<evidence type="ECO:0000256" key="5">
    <source>
        <dbReference type="ARBA" id="ARBA00023049"/>
    </source>
</evidence>
<dbReference type="GO" id="GO:0004222">
    <property type="term" value="F:metalloendopeptidase activity"/>
    <property type="evidence" value="ECO:0007669"/>
    <property type="project" value="InterPro"/>
</dbReference>
<evidence type="ECO:0000256" key="2">
    <source>
        <dbReference type="ARBA" id="ARBA00022723"/>
    </source>
</evidence>
<dbReference type="AlphaFoldDB" id="A0A1G8ZCV4"/>
<keyword evidence="4 6" id="KW-0862">Zinc</keyword>
<evidence type="ECO:0000259" key="8">
    <source>
        <dbReference type="Pfam" id="PF01435"/>
    </source>
</evidence>
<feature type="chain" id="PRO_5011506866" evidence="7">
    <location>
        <begin position="19"/>
        <end position="236"/>
    </location>
</feature>
<dbReference type="Gene3D" id="3.30.2010.10">
    <property type="entry name" value="Metalloproteases ('zincins'), catalytic domain"/>
    <property type="match status" value="1"/>
</dbReference>
<evidence type="ECO:0000313" key="10">
    <source>
        <dbReference type="Proteomes" id="UP000199328"/>
    </source>
</evidence>
<feature type="signal peptide" evidence="7">
    <location>
        <begin position="1"/>
        <end position="18"/>
    </location>
</feature>
<keyword evidence="7" id="KW-0732">Signal</keyword>
<dbReference type="RefSeq" id="WP_092498095.1">
    <property type="nucleotide sequence ID" value="NZ_FNFV01000001.1"/>
</dbReference>
<dbReference type="Proteomes" id="UP000199328">
    <property type="component" value="Unassembled WGS sequence"/>
</dbReference>
<dbReference type="Pfam" id="PF01435">
    <property type="entry name" value="Peptidase_M48"/>
    <property type="match status" value="1"/>
</dbReference>
<evidence type="ECO:0000256" key="1">
    <source>
        <dbReference type="ARBA" id="ARBA00022670"/>
    </source>
</evidence>
<evidence type="ECO:0000256" key="6">
    <source>
        <dbReference type="RuleBase" id="RU003983"/>
    </source>
</evidence>
<keyword evidence="1 6" id="KW-0645">Protease</keyword>
<dbReference type="GO" id="GO:0046872">
    <property type="term" value="F:metal ion binding"/>
    <property type="evidence" value="ECO:0007669"/>
    <property type="project" value="UniProtKB-KW"/>
</dbReference>
<dbReference type="InterPro" id="IPR001915">
    <property type="entry name" value="Peptidase_M48"/>
</dbReference>
<dbReference type="InterPro" id="IPR051156">
    <property type="entry name" value="Mito/Outer_Membr_Metalloprot"/>
</dbReference>
<comment type="similarity">
    <text evidence="6">Belongs to the peptidase M48 family.</text>
</comment>
<evidence type="ECO:0000256" key="4">
    <source>
        <dbReference type="ARBA" id="ARBA00022833"/>
    </source>
</evidence>
<dbReference type="OrthoDB" id="7338723at2"/>
<feature type="domain" description="Peptidase M48" evidence="8">
    <location>
        <begin position="55"/>
        <end position="229"/>
    </location>
</feature>
<dbReference type="CDD" id="cd07324">
    <property type="entry name" value="M48C_Oma1-like"/>
    <property type="match status" value="1"/>
</dbReference>
<proteinExistence type="inferred from homology"/>
<evidence type="ECO:0000256" key="7">
    <source>
        <dbReference type="SAM" id="SignalP"/>
    </source>
</evidence>
<organism evidence="9 10">
    <name type="scientific">Meinhardsimonia xiamenensis</name>
    <dbReference type="NCBI Taxonomy" id="990712"/>
    <lineage>
        <taxon>Bacteria</taxon>
        <taxon>Pseudomonadati</taxon>
        <taxon>Pseudomonadota</taxon>
        <taxon>Alphaproteobacteria</taxon>
        <taxon>Rhodobacterales</taxon>
        <taxon>Paracoccaceae</taxon>
        <taxon>Meinhardsimonia</taxon>
    </lineage>
</organism>
<keyword evidence="3 6" id="KW-0378">Hydrolase</keyword>
<name>A0A1G8ZCV4_9RHOB</name>
<evidence type="ECO:0000313" key="9">
    <source>
        <dbReference type="EMBL" id="SDK12901.1"/>
    </source>
</evidence>
<protein>
    <submittedName>
        <fullName evidence="9">Peptidase family M48</fullName>
    </submittedName>
</protein>
<dbReference type="GO" id="GO:0051603">
    <property type="term" value="P:proteolysis involved in protein catabolic process"/>
    <property type="evidence" value="ECO:0007669"/>
    <property type="project" value="TreeGrafter"/>
</dbReference>
<dbReference type="PANTHER" id="PTHR22726:SF1">
    <property type="entry name" value="METALLOENDOPEPTIDASE OMA1, MITOCHONDRIAL"/>
    <property type="match status" value="1"/>
</dbReference>
<gene>
    <name evidence="9" type="ORF">SAMN05216257_101678</name>
</gene>
<keyword evidence="2" id="KW-0479">Metal-binding</keyword>
<keyword evidence="10" id="KW-1185">Reference proteome</keyword>
<accession>A0A1G8ZCV4</accession>
<dbReference type="PROSITE" id="PS51257">
    <property type="entry name" value="PROKAR_LIPOPROTEIN"/>
    <property type="match status" value="1"/>
</dbReference>
<sequence>MTRLVAALLLAAFAAACAPLPEPGPPSPPAAPESALPPPDVAAANFVAVVERVEPVAERLCRETAPARNCDIEIVVDARHGLPPNAFHTIAKDGTPLVIFTISLIAEARNQDELAFIMGHEAAHYILGHIARAQTRAAEGALIAGVLGQLTGADIATVRRMQRVAAEVRARSYSKAYELEADALGARIALAAGYDPIRGAEYFTRIPDPGNRFLGTHPPNAARIAVVRQAVAGVGG</sequence>
<evidence type="ECO:0000256" key="3">
    <source>
        <dbReference type="ARBA" id="ARBA00022801"/>
    </source>
</evidence>
<keyword evidence="5 6" id="KW-0482">Metalloprotease</keyword>
<reference evidence="10" key="1">
    <citation type="submission" date="2016-10" db="EMBL/GenBank/DDBJ databases">
        <authorList>
            <person name="Varghese N."/>
            <person name="Submissions S."/>
        </authorList>
    </citation>
    <scope>NUCLEOTIDE SEQUENCE [LARGE SCALE GENOMIC DNA]</scope>
    <source>
        <strain evidence="10">CGMCC 1.10789</strain>
    </source>
</reference>
<dbReference type="STRING" id="990712.SAMN05216257_101678"/>
<dbReference type="EMBL" id="FNFV01000001">
    <property type="protein sequence ID" value="SDK12901.1"/>
    <property type="molecule type" value="Genomic_DNA"/>
</dbReference>
<dbReference type="GO" id="GO:0016020">
    <property type="term" value="C:membrane"/>
    <property type="evidence" value="ECO:0007669"/>
    <property type="project" value="TreeGrafter"/>
</dbReference>